<keyword evidence="1" id="KW-0732">Signal</keyword>
<feature type="signal peptide" evidence="1">
    <location>
        <begin position="1"/>
        <end position="25"/>
    </location>
</feature>
<protein>
    <submittedName>
        <fullName evidence="3">FecR domain-containing protein</fullName>
    </submittedName>
</protein>
<evidence type="ECO:0000313" key="3">
    <source>
        <dbReference type="EMBL" id="MBK0398298.1"/>
    </source>
</evidence>
<gene>
    <name evidence="3" type="ORF">H0I76_03770</name>
</gene>
<dbReference type="Pfam" id="PF04773">
    <property type="entry name" value="FecR"/>
    <property type="match status" value="1"/>
</dbReference>
<name>A0A8J7M4T9_9RHOB</name>
<dbReference type="EMBL" id="JAEHHL010000001">
    <property type="protein sequence ID" value="MBK0398298.1"/>
    <property type="molecule type" value="Genomic_DNA"/>
</dbReference>
<feature type="domain" description="FecR protein" evidence="2">
    <location>
        <begin position="63"/>
        <end position="159"/>
    </location>
</feature>
<keyword evidence="4" id="KW-1185">Reference proteome</keyword>
<proteinExistence type="predicted"/>
<feature type="chain" id="PRO_5035325612" evidence="1">
    <location>
        <begin position="26"/>
        <end position="207"/>
    </location>
</feature>
<dbReference type="PANTHER" id="PTHR38731">
    <property type="entry name" value="LIPL45-RELATED LIPOPROTEIN-RELATED"/>
    <property type="match status" value="1"/>
</dbReference>
<dbReference type="InterPro" id="IPR006860">
    <property type="entry name" value="FecR"/>
</dbReference>
<evidence type="ECO:0000259" key="2">
    <source>
        <dbReference type="Pfam" id="PF04773"/>
    </source>
</evidence>
<dbReference type="Proteomes" id="UP000655420">
    <property type="component" value="Unassembled WGS sequence"/>
</dbReference>
<dbReference type="AlphaFoldDB" id="A0A8J7M4T9"/>
<evidence type="ECO:0000313" key="4">
    <source>
        <dbReference type="Proteomes" id="UP000655420"/>
    </source>
</evidence>
<evidence type="ECO:0000256" key="1">
    <source>
        <dbReference type="SAM" id="SignalP"/>
    </source>
</evidence>
<sequence>MIRMGLMVIGLGVLLALGWQGTAHAQARTACTVVDVSGPSARMWADGTWTQLRPGAAAVRDAKIVTDAQTRARIVCEDGLAVTVGTSTEVNLESLTDIGGGRVMQIIEGVLGIFGAADTAAGMKVRTPLLIASVRSTRWTAEHSPSDGSAVFVRSGGVRVVGRDRVAVVLADGQGVTVTGQGETGEVKTWGEARIRKTMDALGFDWN</sequence>
<accession>A0A8J7M4T9</accession>
<dbReference type="RefSeq" id="WP_200607235.1">
    <property type="nucleotide sequence ID" value="NZ_JAEHHL010000001.1"/>
</dbReference>
<organism evidence="3 4">
    <name type="scientific">Thermohalobaculum xanthum</name>
    <dbReference type="NCBI Taxonomy" id="2753746"/>
    <lineage>
        <taxon>Bacteria</taxon>
        <taxon>Pseudomonadati</taxon>
        <taxon>Pseudomonadota</taxon>
        <taxon>Alphaproteobacteria</taxon>
        <taxon>Rhodobacterales</taxon>
        <taxon>Paracoccaceae</taxon>
        <taxon>Thermohalobaculum</taxon>
    </lineage>
</organism>
<reference evidence="3" key="1">
    <citation type="submission" date="2020-12" db="EMBL/GenBank/DDBJ databases">
        <title>Bacterial taxonomy.</title>
        <authorList>
            <person name="Pan X."/>
        </authorList>
    </citation>
    <scope>NUCLEOTIDE SEQUENCE</scope>
    <source>
        <strain evidence="3">M0105</strain>
    </source>
</reference>
<dbReference type="PANTHER" id="PTHR38731:SF1">
    <property type="entry name" value="FECR PROTEIN DOMAIN-CONTAINING PROTEIN"/>
    <property type="match status" value="1"/>
</dbReference>
<dbReference type="Gene3D" id="2.60.120.1440">
    <property type="match status" value="1"/>
</dbReference>
<comment type="caution">
    <text evidence="3">The sequence shown here is derived from an EMBL/GenBank/DDBJ whole genome shotgun (WGS) entry which is preliminary data.</text>
</comment>